<dbReference type="EMBL" id="JACGWJ010000004">
    <property type="protein sequence ID" value="KAL0424548.1"/>
    <property type="molecule type" value="Genomic_DNA"/>
</dbReference>
<evidence type="ECO:0000256" key="1">
    <source>
        <dbReference type="SAM" id="MobiDB-lite"/>
    </source>
</evidence>
<reference evidence="2" key="1">
    <citation type="submission" date="2020-06" db="EMBL/GenBank/DDBJ databases">
        <authorList>
            <person name="Li T."/>
            <person name="Hu X."/>
            <person name="Zhang T."/>
            <person name="Song X."/>
            <person name="Zhang H."/>
            <person name="Dai N."/>
            <person name="Sheng W."/>
            <person name="Hou X."/>
            <person name="Wei L."/>
        </authorList>
    </citation>
    <scope>NUCLEOTIDE SEQUENCE</scope>
    <source>
        <strain evidence="2">G02</strain>
        <tissue evidence="2">Leaf</tissue>
    </source>
</reference>
<sequence>MPYDIWRIGCNSLSSPASHFKEWVWGGCGRTKINDNRLLYKLNFLMIQMNQRTLLQLITSSERRYLTFRVAQPLDDSDEQRTKTPHSVGKAKQESPTSRSGSISWKELLHLQTATSPGNGGRRRQESNSGDRYAGFSGRVHEADEGVRRVGMFQDREFPGGSPRIADAGNEGGDGVAAGAADGDQDEKSGCDRREWVYGAFPDKPALRGVGAV</sequence>
<feature type="region of interest" description="Disordered" evidence="1">
    <location>
        <begin position="76"/>
        <end position="136"/>
    </location>
</feature>
<proteinExistence type="predicted"/>
<accession>A0AAW2V6I9</accession>
<evidence type="ECO:0000313" key="2">
    <source>
        <dbReference type="EMBL" id="KAL0424548.1"/>
    </source>
</evidence>
<comment type="caution">
    <text evidence="2">The sequence shown here is derived from an EMBL/GenBank/DDBJ whole genome shotgun (WGS) entry which is preliminary data.</text>
</comment>
<reference evidence="2" key="2">
    <citation type="journal article" date="2024" name="Plant">
        <title>Genomic evolution and insights into agronomic trait innovations of Sesamum species.</title>
        <authorList>
            <person name="Miao H."/>
            <person name="Wang L."/>
            <person name="Qu L."/>
            <person name="Liu H."/>
            <person name="Sun Y."/>
            <person name="Le M."/>
            <person name="Wang Q."/>
            <person name="Wei S."/>
            <person name="Zheng Y."/>
            <person name="Lin W."/>
            <person name="Duan Y."/>
            <person name="Cao H."/>
            <person name="Xiong S."/>
            <person name="Wang X."/>
            <person name="Wei L."/>
            <person name="Li C."/>
            <person name="Ma Q."/>
            <person name="Ju M."/>
            <person name="Zhao R."/>
            <person name="Li G."/>
            <person name="Mu C."/>
            <person name="Tian Q."/>
            <person name="Mei H."/>
            <person name="Zhang T."/>
            <person name="Gao T."/>
            <person name="Zhang H."/>
        </authorList>
    </citation>
    <scope>NUCLEOTIDE SEQUENCE</scope>
    <source>
        <strain evidence="2">G02</strain>
    </source>
</reference>
<dbReference type="AlphaFoldDB" id="A0AAW2V6I9"/>
<organism evidence="2">
    <name type="scientific">Sesamum radiatum</name>
    <name type="common">Black benniseed</name>
    <dbReference type="NCBI Taxonomy" id="300843"/>
    <lineage>
        <taxon>Eukaryota</taxon>
        <taxon>Viridiplantae</taxon>
        <taxon>Streptophyta</taxon>
        <taxon>Embryophyta</taxon>
        <taxon>Tracheophyta</taxon>
        <taxon>Spermatophyta</taxon>
        <taxon>Magnoliopsida</taxon>
        <taxon>eudicotyledons</taxon>
        <taxon>Gunneridae</taxon>
        <taxon>Pentapetalae</taxon>
        <taxon>asterids</taxon>
        <taxon>lamiids</taxon>
        <taxon>Lamiales</taxon>
        <taxon>Pedaliaceae</taxon>
        <taxon>Sesamum</taxon>
    </lineage>
</organism>
<name>A0AAW2V6I9_SESRA</name>
<feature type="region of interest" description="Disordered" evidence="1">
    <location>
        <begin position="155"/>
        <end position="190"/>
    </location>
</feature>
<protein>
    <submittedName>
        <fullName evidence="2">Uncharacterized protein</fullName>
    </submittedName>
</protein>
<gene>
    <name evidence="2" type="ORF">Sradi_0989600</name>
</gene>
<feature type="compositionally biased region" description="Polar residues" evidence="1">
    <location>
        <begin position="94"/>
        <end position="103"/>
    </location>
</feature>